<dbReference type="EMBL" id="CAJVQB010095012">
    <property type="protein sequence ID" value="CAG8849149.1"/>
    <property type="molecule type" value="Genomic_DNA"/>
</dbReference>
<organism evidence="1 2">
    <name type="scientific">Gigaspora margarita</name>
    <dbReference type="NCBI Taxonomy" id="4874"/>
    <lineage>
        <taxon>Eukaryota</taxon>
        <taxon>Fungi</taxon>
        <taxon>Fungi incertae sedis</taxon>
        <taxon>Mucoromycota</taxon>
        <taxon>Glomeromycotina</taxon>
        <taxon>Glomeromycetes</taxon>
        <taxon>Diversisporales</taxon>
        <taxon>Gigasporaceae</taxon>
        <taxon>Gigaspora</taxon>
    </lineage>
</organism>
<comment type="caution">
    <text evidence="1">The sequence shown here is derived from an EMBL/GenBank/DDBJ whole genome shotgun (WGS) entry which is preliminary data.</text>
</comment>
<proteinExistence type="predicted"/>
<name>A0ABN7X7A3_GIGMA</name>
<keyword evidence="2" id="KW-1185">Reference proteome</keyword>
<reference evidence="1 2" key="1">
    <citation type="submission" date="2021-06" db="EMBL/GenBank/DDBJ databases">
        <authorList>
            <person name="Kallberg Y."/>
            <person name="Tangrot J."/>
            <person name="Rosling A."/>
        </authorList>
    </citation>
    <scope>NUCLEOTIDE SEQUENCE [LARGE SCALE GENOMIC DNA]</scope>
    <source>
        <strain evidence="1 2">120-4 pot B 10/14</strain>
    </source>
</reference>
<accession>A0ABN7X7A3</accession>
<feature type="non-terminal residue" evidence="1">
    <location>
        <position position="1"/>
    </location>
</feature>
<gene>
    <name evidence="1" type="ORF">GMARGA_LOCUS39552</name>
</gene>
<protein>
    <submittedName>
        <fullName evidence="1">3675_t:CDS:1</fullName>
    </submittedName>
</protein>
<feature type="non-terminal residue" evidence="1">
    <location>
        <position position="56"/>
    </location>
</feature>
<sequence>YLYIKIKEIIRSIEETDELIESNKLFENDNNEIEIFNVKFDIPLFSNIDISKNLQI</sequence>
<dbReference type="Proteomes" id="UP000789901">
    <property type="component" value="Unassembled WGS sequence"/>
</dbReference>
<evidence type="ECO:0000313" key="2">
    <source>
        <dbReference type="Proteomes" id="UP000789901"/>
    </source>
</evidence>
<evidence type="ECO:0000313" key="1">
    <source>
        <dbReference type="EMBL" id="CAG8849149.1"/>
    </source>
</evidence>